<dbReference type="AlphaFoldDB" id="A0AAV4V629"/>
<name>A0AAV4V629_CAEEX</name>
<keyword evidence="3" id="KW-1185">Reference proteome</keyword>
<sequence length="135" mass="15431">MKKVSRDDTYIMLTAIECIYFLPPVGELSNVLPTAFNDPVSFANASGEVEKVHFKVPTQLKESLRKARELTEARLKEEQKSIRHSKRLSKFQAQLSCDDEKKKRSHERRKKQNLELINNASSERSETSTPTGPVI</sequence>
<dbReference type="Proteomes" id="UP001054945">
    <property type="component" value="Unassembled WGS sequence"/>
</dbReference>
<comment type="caution">
    <text evidence="2">The sequence shown here is derived from an EMBL/GenBank/DDBJ whole genome shotgun (WGS) entry which is preliminary data.</text>
</comment>
<keyword evidence="2" id="KW-0418">Kinase</keyword>
<feature type="compositionally biased region" description="Polar residues" evidence="1">
    <location>
        <begin position="115"/>
        <end position="135"/>
    </location>
</feature>
<feature type="region of interest" description="Disordered" evidence="1">
    <location>
        <begin position="76"/>
        <end position="135"/>
    </location>
</feature>
<protein>
    <submittedName>
        <fullName evidence="2">PX domain-containing protein kinase-like protein</fullName>
    </submittedName>
</protein>
<accession>A0AAV4V629</accession>
<dbReference type="GO" id="GO:0016301">
    <property type="term" value="F:kinase activity"/>
    <property type="evidence" value="ECO:0007669"/>
    <property type="project" value="UniProtKB-KW"/>
</dbReference>
<evidence type="ECO:0000313" key="2">
    <source>
        <dbReference type="EMBL" id="GIY65399.1"/>
    </source>
</evidence>
<dbReference type="EMBL" id="BPLR01013986">
    <property type="protein sequence ID" value="GIY65399.1"/>
    <property type="molecule type" value="Genomic_DNA"/>
</dbReference>
<gene>
    <name evidence="2" type="primary">Pxk</name>
    <name evidence="2" type="ORF">CEXT_499111</name>
</gene>
<proteinExistence type="predicted"/>
<reference evidence="2 3" key="1">
    <citation type="submission" date="2021-06" db="EMBL/GenBank/DDBJ databases">
        <title>Caerostris extrusa draft genome.</title>
        <authorList>
            <person name="Kono N."/>
            <person name="Arakawa K."/>
        </authorList>
    </citation>
    <scope>NUCLEOTIDE SEQUENCE [LARGE SCALE GENOMIC DNA]</scope>
</reference>
<organism evidence="2 3">
    <name type="scientific">Caerostris extrusa</name>
    <name type="common">Bark spider</name>
    <name type="synonym">Caerostris bankana</name>
    <dbReference type="NCBI Taxonomy" id="172846"/>
    <lineage>
        <taxon>Eukaryota</taxon>
        <taxon>Metazoa</taxon>
        <taxon>Ecdysozoa</taxon>
        <taxon>Arthropoda</taxon>
        <taxon>Chelicerata</taxon>
        <taxon>Arachnida</taxon>
        <taxon>Araneae</taxon>
        <taxon>Araneomorphae</taxon>
        <taxon>Entelegynae</taxon>
        <taxon>Araneoidea</taxon>
        <taxon>Araneidae</taxon>
        <taxon>Caerostris</taxon>
    </lineage>
</organism>
<keyword evidence="2" id="KW-0808">Transferase</keyword>
<evidence type="ECO:0000256" key="1">
    <source>
        <dbReference type="SAM" id="MobiDB-lite"/>
    </source>
</evidence>
<evidence type="ECO:0000313" key="3">
    <source>
        <dbReference type="Proteomes" id="UP001054945"/>
    </source>
</evidence>